<reference evidence="3" key="1">
    <citation type="submission" date="2022-10" db="EMBL/GenBank/DDBJ databases">
        <title>Genome assembly of Pristionchus species.</title>
        <authorList>
            <person name="Yoshida K."/>
            <person name="Sommer R.J."/>
        </authorList>
    </citation>
    <scope>NUCLEOTIDE SEQUENCE [LARGE SCALE GENOMIC DNA]</scope>
    <source>
        <strain evidence="3">RS5460</strain>
    </source>
</reference>
<feature type="compositionally biased region" description="Basic and acidic residues" evidence="1">
    <location>
        <begin position="50"/>
        <end position="62"/>
    </location>
</feature>
<name>A0AAN4ZAE7_9BILA</name>
<evidence type="ECO:0000313" key="2">
    <source>
        <dbReference type="EMBL" id="GMR36324.1"/>
    </source>
</evidence>
<feature type="non-terminal residue" evidence="2">
    <location>
        <position position="1"/>
    </location>
</feature>
<protein>
    <submittedName>
        <fullName evidence="2">Uncharacterized protein</fullName>
    </submittedName>
</protein>
<proteinExistence type="predicted"/>
<sequence>GNLQYATPLIHLHSRPSLLLRWEISAWDKQEKDVREGPLHALHQLQSTLLDHEQQGQSEEVRSAPTVSGNGCGMTK</sequence>
<organism evidence="2 3">
    <name type="scientific">Pristionchus mayeri</name>
    <dbReference type="NCBI Taxonomy" id="1317129"/>
    <lineage>
        <taxon>Eukaryota</taxon>
        <taxon>Metazoa</taxon>
        <taxon>Ecdysozoa</taxon>
        <taxon>Nematoda</taxon>
        <taxon>Chromadorea</taxon>
        <taxon>Rhabditida</taxon>
        <taxon>Rhabditina</taxon>
        <taxon>Diplogasteromorpha</taxon>
        <taxon>Diplogasteroidea</taxon>
        <taxon>Neodiplogasteridae</taxon>
        <taxon>Pristionchus</taxon>
    </lineage>
</organism>
<gene>
    <name evidence="2" type="ORF">PMAYCL1PPCAC_06519</name>
</gene>
<accession>A0AAN4ZAE7</accession>
<keyword evidence="3" id="KW-1185">Reference proteome</keyword>
<comment type="caution">
    <text evidence="2">The sequence shown here is derived from an EMBL/GenBank/DDBJ whole genome shotgun (WGS) entry which is preliminary data.</text>
</comment>
<evidence type="ECO:0000313" key="3">
    <source>
        <dbReference type="Proteomes" id="UP001328107"/>
    </source>
</evidence>
<dbReference type="EMBL" id="BTRK01000002">
    <property type="protein sequence ID" value="GMR36324.1"/>
    <property type="molecule type" value="Genomic_DNA"/>
</dbReference>
<feature type="region of interest" description="Disordered" evidence="1">
    <location>
        <begin position="49"/>
        <end position="76"/>
    </location>
</feature>
<dbReference type="AlphaFoldDB" id="A0AAN4ZAE7"/>
<dbReference type="Proteomes" id="UP001328107">
    <property type="component" value="Unassembled WGS sequence"/>
</dbReference>
<evidence type="ECO:0000256" key="1">
    <source>
        <dbReference type="SAM" id="MobiDB-lite"/>
    </source>
</evidence>